<sequence length="64" mass="7462">MYKKIKNISKKDISAIISYSFLYMVLIIQIFDTDDSLLYLQYIILGVSIVFTIVIVSRRKSPNK</sequence>
<protein>
    <submittedName>
        <fullName evidence="2">Uncharacterized protein</fullName>
    </submittedName>
</protein>
<gene>
    <name evidence="2" type="ORF">CLV50_0437</name>
</gene>
<dbReference type="EMBL" id="RCCB01000010">
    <property type="protein sequence ID" value="RLJ35068.1"/>
    <property type="molecule type" value="Genomic_DNA"/>
</dbReference>
<dbReference type="Proteomes" id="UP000275027">
    <property type="component" value="Unassembled WGS sequence"/>
</dbReference>
<reference evidence="2 3" key="1">
    <citation type="submission" date="2018-10" db="EMBL/GenBank/DDBJ databases">
        <title>Genomic Encyclopedia of Archaeal and Bacterial Type Strains, Phase II (KMG-II): from individual species to whole genera.</title>
        <authorList>
            <person name="Goeker M."/>
        </authorList>
    </citation>
    <scope>NUCLEOTIDE SEQUENCE [LARGE SCALE GENOMIC DNA]</scope>
    <source>
        <strain evidence="2 3">DSM 21886</strain>
    </source>
</reference>
<keyword evidence="1" id="KW-0812">Transmembrane</keyword>
<evidence type="ECO:0000256" key="1">
    <source>
        <dbReference type="SAM" id="Phobius"/>
    </source>
</evidence>
<keyword evidence="1" id="KW-1133">Transmembrane helix</keyword>
<feature type="transmembrane region" description="Helical" evidence="1">
    <location>
        <begin position="37"/>
        <end position="56"/>
    </location>
</feature>
<dbReference type="AlphaFoldDB" id="A0A497V2Y9"/>
<evidence type="ECO:0000313" key="2">
    <source>
        <dbReference type="EMBL" id="RLJ35068.1"/>
    </source>
</evidence>
<keyword evidence="1" id="KW-0472">Membrane</keyword>
<feature type="transmembrane region" description="Helical" evidence="1">
    <location>
        <begin position="12"/>
        <end position="31"/>
    </location>
</feature>
<accession>A0A497V2Y9</accession>
<comment type="caution">
    <text evidence="2">The sequence shown here is derived from an EMBL/GenBank/DDBJ whole genome shotgun (WGS) entry which is preliminary data.</text>
</comment>
<organism evidence="2 3">
    <name type="scientific">Flavobacterium lindanitolerans</name>
    <dbReference type="NCBI Taxonomy" id="428988"/>
    <lineage>
        <taxon>Bacteria</taxon>
        <taxon>Pseudomonadati</taxon>
        <taxon>Bacteroidota</taxon>
        <taxon>Flavobacteriia</taxon>
        <taxon>Flavobacteriales</taxon>
        <taxon>Flavobacteriaceae</taxon>
        <taxon>Flavobacterium</taxon>
    </lineage>
</organism>
<name>A0A497V2Y9_9FLAO</name>
<evidence type="ECO:0000313" key="3">
    <source>
        <dbReference type="Proteomes" id="UP000275027"/>
    </source>
</evidence>
<proteinExistence type="predicted"/>